<proteinExistence type="predicted"/>
<sequence length="181" mass="20459">MIMSGMNAARIRLMTEDDLHDAERASTVTFLDSDRLAMRVGDPEPEPPTPDVSRRWIDRMRFFLTVDPEGCWVAEDNDDNDLEWMDRLDADLRGAGHGPDHRYMLNTLRLVVHDSRDRPGYVYINDTAGWAPLLAAAHPETARLLLWEALASTQDETLVNCITTPNHWAVDVGLAARLHLA</sequence>
<protein>
    <recommendedName>
        <fullName evidence="3">GNAT family N-acetyltransferase</fullName>
    </recommendedName>
</protein>
<evidence type="ECO:0008006" key="3">
    <source>
        <dbReference type="Google" id="ProtNLM"/>
    </source>
</evidence>
<dbReference type="EMBL" id="BAABAS010000004">
    <property type="protein sequence ID" value="GAA4226442.1"/>
    <property type="molecule type" value="Genomic_DNA"/>
</dbReference>
<dbReference type="Proteomes" id="UP001501710">
    <property type="component" value="Unassembled WGS sequence"/>
</dbReference>
<organism evidence="1 2">
    <name type="scientific">Actinomadura meridiana</name>
    <dbReference type="NCBI Taxonomy" id="559626"/>
    <lineage>
        <taxon>Bacteria</taxon>
        <taxon>Bacillati</taxon>
        <taxon>Actinomycetota</taxon>
        <taxon>Actinomycetes</taxon>
        <taxon>Streptosporangiales</taxon>
        <taxon>Thermomonosporaceae</taxon>
        <taxon>Actinomadura</taxon>
    </lineage>
</organism>
<comment type="caution">
    <text evidence="1">The sequence shown here is derived from an EMBL/GenBank/DDBJ whole genome shotgun (WGS) entry which is preliminary data.</text>
</comment>
<gene>
    <name evidence="1" type="ORF">GCM10022254_11480</name>
</gene>
<reference evidence="2" key="1">
    <citation type="journal article" date="2019" name="Int. J. Syst. Evol. Microbiol.">
        <title>The Global Catalogue of Microorganisms (GCM) 10K type strain sequencing project: providing services to taxonomists for standard genome sequencing and annotation.</title>
        <authorList>
            <consortium name="The Broad Institute Genomics Platform"/>
            <consortium name="The Broad Institute Genome Sequencing Center for Infectious Disease"/>
            <person name="Wu L."/>
            <person name="Ma J."/>
        </authorList>
    </citation>
    <scope>NUCLEOTIDE SEQUENCE [LARGE SCALE GENOMIC DNA]</scope>
    <source>
        <strain evidence="2">JCM 17440</strain>
    </source>
</reference>
<name>A0ABP8BU97_9ACTN</name>
<evidence type="ECO:0000313" key="1">
    <source>
        <dbReference type="EMBL" id="GAA4226442.1"/>
    </source>
</evidence>
<accession>A0ABP8BU97</accession>
<keyword evidence="2" id="KW-1185">Reference proteome</keyword>
<evidence type="ECO:0000313" key="2">
    <source>
        <dbReference type="Proteomes" id="UP001501710"/>
    </source>
</evidence>